<keyword evidence="4" id="KW-1185">Reference proteome</keyword>
<accession>A0A1W1UWT1</accession>
<dbReference type="InterPro" id="IPR016097">
    <property type="entry name" value="DUF695"/>
</dbReference>
<name>A0A1W1UWT1_9PAST</name>
<protein>
    <submittedName>
        <fullName evidence="3">TIGR01619 family protein</fullName>
    </submittedName>
</protein>
<dbReference type="NCBIfam" id="TIGR01619">
    <property type="entry name" value="hyp_HI0040"/>
    <property type="match status" value="1"/>
</dbReference>
<evidence type="ECO:0000259" key="2">
    <source>
        <dbReference type="Pfam" id="PF06877"/>
    </source>
</evidence>
<dbReference type="Proteomes" id="UP000192408">
    <property type="component" value="Unassembled WGS sequence"/>
</dbReference>
<evidence type="ECO:0000313" key="4">
    <source>
        <dbReference type="Proteomes" id="UP000192408"/>
    </source>
</evidence>
<sequence length="256" mass="29682">MMDAKNNWQTYRTSLKDQEAIITVNLEIAEKLDANLHPYVVHFSIPFPLPFDTAAAATQQAQIDRFSQTLLPLMAIGESLFTGYIISQDQVTLYFYTKDSAHFHAVLQQMNLPYVGNIVSQNDPNCDLYYDFLLPSPLEMKLNATAETLALLQHEGEDLSQPHQITHKFQFENWELMNDFIDYYAQQSLFDIKYTERPVQYDGEAFYLVTLQHEAGLDDEAIFNLVEEFEQQAENYHGEYNGWECEMLTVTEKPLH</sequence>
<organism evidence="3 4">
    <name type="scientific">Pasteurella testudinis DSM 23072</name>
    <dbReference type="NCBI Taxonomy" id="1122938"/>
    <lineage>
        <taxon>Bacteria</taxon>
        <taxon>Pseudomonadati</taxon>
        <taxon>Pseudomonadota</taxon>
        <taxon>Gammaproteobacteria</taxon>
        <taxon>Pasteurellales</taxon>
        <taxon>Pasteurellaceae</taxon>
        <taxon>Pasteurella</taxon>
    </lineage>
</organism>
<feature type="domain" description="Regulator of ribonuclease activity B" evidence="2">
    <location>
        <begin position="144"/>
        <end position="245"/>
    </location>
</feature>
<dbReference type="AlphaFoldDB" id="A0A1W1UWT1"/>
<evidence type="ECO:0000259" key="1">
    <source>
        <dbReference type="Pfam" id="PF05117"/>
    </source>
</evidence>
<dbReference type="SUPFAM" id="SSF89946">
    <property type="entry name" value="Hypothetical protein VC0424"/>
    <property type="match status" value="1"/>
</dbReference>
<gene>
    <name evidence="3" type="ORF">SAMN05660772_02501</name>
</gene>
<dbReference type="STRING" id="1122938.SAMN05660772_02501"/>
<feature type="domain" description="DUF695" evidence="1">
    <location>
        <begin position="6"/>
        <end position="134"/>
    </location>
</feature>
<proteinExistence type="predicted"/>
<evidence type="ECO:0000313" key="3">
    <source>
        <dbReference type="EMBL" id="SMB85500.1"/>
    </source>
</evidence>
<dbReference type="Gene3D" id="3.30.70.970">
    <property type="entry name" value="RraB-like"/>
    <property type="match status" value="1"/>
</dbReference>
<dbReference type="Pfam" id="PF06877">
    <property type="entry name" value="RraB"/>
    <property type="match status" value="1"/>
</dbReference>
<dbReference type="InterPro" id="IPR009671">
    <property type="entry name" value="RraB_dom"/>
</dbReference>
<reference evidence="4" key="1">
    <citation type="submission" date="2017-04" db="EMBL/GenBank/DDBJ databases">
        <authorList>
            <person name="Varghese N."/>
            <person name="Submissions S."/>
        </authorList>
    </citation>
    <scope>NUCLEOTIDE SEQUENCE [LARGE SCALE GENOMIC DNA]</scope>
    <source>
        <strain evidence="4">DSM 23072</strain>
    </source>
</reference>
<dbReference type="EMBL" id="FWWV01000020">
    <property type="protein sequence ID" value="SMB85500.1"/>
    <property type="molecule type" value="Genomic_DNA"/>
</dbReference>
<dbReference type="InterPro" id="IPR036701">
    <property type="entry name" value="RraB-like_sf"/>
</dbReference>
<dbReference type="Pfam" id="PF05117">
    <property type="entry name" value="DUF695"/>
    <property type="match status" value="1"/>
</dbReference>
<dbReference type="RefSeq" id="WP_084257171.1">
    <property type="nucleotide sequence ID" value="NZ_FWWV01000020.1"/>
</dbReference>
<dbReference type="InterPro" id="IPR006506">
    <property type="entry name" value="CHP01619"/>
</dbReference>